<reference evidence="2 3" key="1">
    <citation type="journal article" date="2016" name="Nat. Commun.">
        <title>Thousands of microbial genomes shed light on interconnected biogeochemical processes in an aquifer system.</title>
        <authorList>
            <person name="Anantharaman K."/>
            <person name="Brown C.T."/>
            <person name="Hug L.A."/>
            <person name="Sharon I."/>
            <person name="Castelle C.J."/>
            <person name="Probst A.J."/>
            <person name="Thomas B.C."/>
            <person name="Singh A."/>
            <person name="Wilkins M.J."/>
            <person name="Karaoz U."/>
            <person name="Brodie E.L."/>
            <person name="Williams K.H."/>
            <person name="Hubbard S.S."/>
            <person name="Banfield J.F."/>
        </authorList>
    </citation>
    <scope>NUCLEOTIDE SEQUENCE [LARGE SCALE GENOMIC DNA]</scope>
</reference>
<evidence type="ECO:0000256" key="1">
    <source>
        <dbReference type="ARBA" id="ARBA00010457"/>
    </source>
</evidence>
<dbReference type="GO" id="GO:0046872">
    <property type="term" value="F:metal ion binding"/>
    <property type="evidence" value="ECO:0007669"/>
    <property type="project" value="InterPro"/>
</dbReference>
<evidence type="ECO:0000313" key="2">
    <source>
        <dbReference type="EMBL" id="OGK15612.1"/>
    </source>
</evidence>
<comment type="similarity">
    <text evidence="1">Belongs to the Cu-Zn superoxide dismutase family.</text>
</comment>
<protein>
    <recommendedName>
        <fullName evidence="4">CHRD domain-containing protein</fullName>
    </recommendedName>
</protein>
<name>A0A1F7GAG3_9BACT</name>
<dbReference type="Proteomes" id="UP000177208">
    <property type="component" value="Unassembled WGS sequence"/>
</dbReference>
<dbReference type="SUPFAM" id="SSF49329">
    <property type="entry name" value="Cu,Zn superoxide dismutase-like"/>
    <property type="match status" value="1"/>
</dbReference>
<evidence type="ECO:0008006" key="4">
    <source>
        <dbReference type="Google" id="ProtNLM"/>
    </source>
</evidence>
<dbReference type="GO" id="GO:0006801">
    <property type="term" value="P:superoxide metabolic process"/>
    <property type="evidence" value="ECO:0007669"/>
    <property type="project" value="InterPro"/>
</dbReference>
<gene>
    <name evidence="2" type="ORF">A2774_01905</name>
</gene>
<dbReference type="AlphaFoldDB" id="A0A1F7GAG3"/>
<evidence type="ECO:0000313" key="3">
    <source>
        <dbReference type="Proteomes" id="UP000177208"/>
    </source>
</evidence>
<organism evidence="2 3">
    <name type="scientific">Candidatus Roizmanbacteria bacterium RIFCSPHIGHO2_01_FULL_39_12c</name>
    <dbReference type="NCBI Taxonomy" id="1802031"/>
    <lineage>
        <taxon>Bacteria</taxon>
        <taxon>Candidatus Roizmaniibacteriota</taxon>
    </lineage>
</organism>
<dbReference type="EMBL" id="MFZG01000034">
    <property type="protein sequence ID" value="OGK15612.1"/>
    <property type="molecule type" value="Genomic_DNA"/>
</dbReference>
<accession>A0A1F7GAG3</accession>
<sequence>MYPTTSPAATTETQTGTMMEKMMVALAAQNDSDETGTATLEEVDGKTVVTIAVENEPAGASQPAHIHVGACPTPGVVVYPLNNVVDGVSITTIDVNLADLGAQLPLAVNLHKSAAESKVYVSCGDLN</sequence>
<comment type="caution">
    <text evidence="2">The sequence shown here is derived from an EMBL/GenBank/DDBJ whole genome shotgun (WGS) entry which is preliminary data.</text>
</comment>
<dbReference type="InterPro" id="IPR036423">
    <property type="entry name" value="SOD-like_Cu/Zn_dom_sf"/>
</dbReference>
<proteinExistence type="inferred from homology"/>